<accession>A0A081FW71</accession>
<evidence type="ECO:0000313" key="7">
    <source>
        <dbReference type="Proteomes" id="UP000028252"/>
    </source>
</evidence>
<dbReference type="NCBIfam" id="NF001464">
    <property type="entry name" value="PRK00321.1-5"/>
    <property type="match status" value="1"/>
</dbReference>
<dbReference type="InterPro" id="IPR007476">
    <property type="entry name" value="RdgC"/>
</dbReference>
<name>A0A081FW71_9GAMM</name>
<reference evidence="6 7" key="1">
    <citation type="submission" date="2014-04" db="EMBL/GenBank/DDBJ databases">
        <title>Marinobacterium kochiensis sp. nov., isolated from sediment sample collected from Kochi backwaters in Kerala, India.</title>
        <authorList>
            <person name="Singh A."/>
            <person name="Pinnaka A.K."/>
        </authorList>
    </citation>
    <scope>NUCLEOTIDE SEQUENCE [LARGE SCALE GENOMIC DNA]</scope>
    <source>
        <strain evidence="6 7">AK27</strain>
    </source>
</reference>
<dbReference type="OrthoDB" id="5290530at2"/>
<evidence type="ECO:0000256" key="5">
    <source>
        <dbReference type="ARBA" id="ARBA00023172"/>
    </source>
</evidence>
<keyword evidence="5" id="KW-0233">DNA recombination</keyword>
<dbReference type="GO" id="GO:0043590">
    <property type="term" value="C:bacterial nucleoid"/>
    <property type="evidence" value="ECO:0007669"/>
    <property type="project" value="TreeGrafter"/>
</dbReference>
<dbReference type="PANTHER" id="PTHR38103:SF1">
    <property type="entry name" value="RECOMBINATION-ASSOCIATED PROTEIN RDGC"/>
    <property type="match status" value="1"/>
</dbReference>
<evidence type="ECO:0000256" key="3">
    <source>
        <dbReference type="ARBA" id="ARBA00022296"/>
    </source>
</evidence>
<evidence type="ECO:0000313" key="6">
    <source>
        <dbReference type="EMBL" id="KEA62776.1"/>
    </source>
</evidence>
<proteinExistence type="inferred from homology"/>
<dbReference type="EMBL" id="JMQN01000047">
    <property type="protein sequence ID" value="KEA62776.1"/>
    <property type="molecule type" value="Genomic_DNA"/>
</dbReference>
<comment type="caution">
    <text evidence="6">The sequence shown here is derived from an EMBL/GenBank/DDBJ whole genome shotgun (WGS) entry which is preliminary data.</text>
</comment>
<keyword evidence="4" id="KW-0963">Cytoplasm</keyword>
<organism evidence="6 7">
    <name type="scientific">Marinobacterium lacunae</name>
    <dbReference type="NCBI Taxonomy" id="1232683"/>
    <lineage>
        <taxon>Bacteria</taxon>
        <taxon>Pseudomonadati</taxon>
        <taxon>Pseudomonadota</taxon>
        <taxon>Gammaproteobacteria</taxon>
        <taxon>Oceanospirillales</taxon>
        <taxon>Oceanospirillaceae</taxon>
        <taxon>Marinobacterium</taxon>
    </lineage>
</organism>
<dbReference type="GO" id="GO:0003690">
    <property type="term" value="F:double-stranded DNA binding"/>
    <property type="evidence" value="ECO:0007669"/>
    <property type="project" value="TreeGrafter"/>
</dbReference>
<evidence type="ECO:0000256" key="4">
    <source>
        <dbReference type="ARBA" id="ARBA00022490"/>
    </source>
</evidence>
<dbReference type="PATRIC" id="fig|1232683.4.peg.3198"/>
<dbReference type="Proteomes" id="UP000028252">
    <property type="component" value="Unassembled WGS sequence"/>
</dbReference>
<dbReference type="RefSeq" id="WP_036190363.1">
    <property type="nucleotide sequence ID" value="NZ_JMQN01000047.1"/>
</dbReference>
<sequence>MLWFKNAVWYRFTPDTDFDAQRLEQALESKPFTPCNRHEQKRSGWTTPTYGLTDSPVFVSNGFMLICLQQEERILPGSVVRDALNEKVEKIEQEEDRKVYRSERAQLKDEVTFELLPRAFTRRRPTHALISPEQGWILVDASSLNRAEQLLSELREALGSLKVRLPEVNHAPSDRMSGWVMGDPELPAGFELEQECELKDTLADESGVIRVKGQILTSDEIRAHIESGMRVSRLALCWEQQIRLVLHDDLTLHRIKLTDEYRDQLEEQAPEEELAALDADVTQLGLEFTRLIPQVLAAFDGEQER</sequence>
<dbReference type="PANTHER" id="PTHR38103">
    <property type="entry name" value="RECOMBINATION-ASSOCIATED PROTEIN RDGC"/>
    <property type="match status" value="1"/>
</dbReference>
<dbReference type="GO" id="GO:0000018">
    <property type="term" value="P:regulation of DNA recombination"/>
    <property type="evidence" value="ECO:0007669"/>
    <property type="project" value="TreeGrafter"/>
</dbReference>
<evidence type="ECO:0000256" key="1">
    <source>
        <dbReference type="ARBA" id="ARBA00004453"/>
    </source>
</evidence>
<dbReference type="STRING" id="1232683.ADIMK_3248"/>
<gene>
    <name evidence="6" type="ORF">ADIMK_3248</name>
</gene>
<comment type="similarity">
    <text evidence="2">Belongs to the RdgC family.</text>
</comment>
<dbReference type="Pfam" id="PF04381">
    <property type="entry name" value="RdgC"/>
    <property type="match status" value="1"/>
</dbReference>
<dbReference type="GO" id="GO:0006310">
    <property type="term" value="P:DNA recombination"/>
    <property type="evidence" value="ECO:0007669"/>
    <property type="project" value="UniProtKB-KW"/>
</dbReference>
<evidence type="ECO:0000256" key="2">
    <source>
        <dbReference type="ARBA" id="ARBA00008657"/>
    </source>
</evidence>
<dbReference type="AlphaFoldDB" id="A0A081FW71"/>
<dbReference type="eggNOG" id="COG2974">
    <property type="taxonomic scope" value="Bacteria"/>
</dbReference>
<protein>
    <recommendedName>
        <fullName evidence="3">Recombination-associated protein RdgC</fullName>
    </recommendedName>
</protein>
<comment type="subcellular location">
    <subcellularLocation>
        <location evidence="1">Cytoplasm</location>
        <location evidence="1">Nucleoid</location>
    </subcellularLocation>
</comment>
<keyword evidence="7" id="KW-1185">Reference proteome</keyword>